<proteinExistence type="predicted"/>
<feature type="compositionally biased region" description="Basic and acidic residues" evidence="1">
    <location>
        <begin position="285"/>
        <end position="294"/>
    </location>
</feature>
<gene>
    <name evidence="2" type="ORF">AK830_g2589</name>
</gene>
<feature type="compositionally biased region" description="Basic residues" evidence="1">
    <location>
        <begin position="1"/>
        <end position="10"/>
    </location>
</feature>
<name>A0A0P7BAT1_9HYPO</name>
<dbReference type="Proteomes" id="UP000050424">
    <property type="component" value="Unassembled WGS sequence"/>
</dbReference>
<protein>
    <submittedName>
        <fullName evidence="2">Uncharacterized protein</fullName>
    </submittedName>
</protein>
<organism evidence="2 3">
    <name type="scientific">Neonectria ditissima</name>
    <dbReference type="NCBI Taxonomy" id="78410"/>
    <lineage>
        <taxon>Eukaryota</taxon>
        <taxon>Fungi</taxon>
        <taxon>Dikarya</taxon>
        <taxon>Ascomycota</taxon>
        <taxon>Pezizomycotina</taxon>
        <taxon>Sordariomycetes</taxon>
        <taxon>Hypocreomycetidae</taxon>
        <taxon>Hypocreales</taxon>
        <taxon>Nectriaceae</taxon>
        <taxon>Neonectria</taxon>
    </lineage>
</organism>
<feature type="compositionally biased region" description="Polar residues" evidence="1">
    <location>
        <begin position="251"/>
        <end position="266"/>
    </location>
</feature>
<accession>A0A0P7BAT1</accession>
<dbReference type="AlphaFoldDB" id="A0A0P7BAT1"/>
<comment type="caution">
    <text evidence="2">The sequence shown here is derived from an EMBL/GenBank/DDBJ whole genome shotgun (WGS) entry which is preliminary data.</text>
</comment>
<feature type="region of interest" description="Disordered" evidence="1">
    <location>
        <begin position="249"/>
        <end position="294"/>
    </location>
</feature>
<feature type="region of interest" description="Disordered" evidence="1">
    <location>
        <begin position="1"/>
        <end position="21"/>
    </location>
</feature>
<reference evidence="2 3" key="1">
    <citation type="submission" date="2015-09" db="EMBL/GenBank/DDBJ databases">
        <title>Draft genome of a European isolate of the apple canker pathogen Neonectria ditissima.</title>
        <authorList>
            <person name="Gomez-Cortecero A."/>
            <person name="Harrison R.J."/>
            <person name="Armitage A.D."/>
        </authorList>
    </citation>
    <scope>NUCLEOTIDE SEQUENCE [LARGE SCALE GENOMIC DNA]</scope>
    <source>
        <strain evidence="2 3">R09/05</strain>
    </source>
</reference>
<dbReference type="EMBL" id="LKCW01000025">
    <property type="protein sequence ID" value="KPM43899.1"/>
    <property type="molecule type" value="Genomic_DNA"/>
</dbReference>
<evidence type="ECO:0000256" key="1">
    <source>
        <dbReference type="SAM" id="MobiDB-lite"/>
    </source>
</evidence>
<keyword evidence="3" id="KW-1185">Reference proteome</keyword>
<evidence type="ECO:0000313" key="3">
    <source>
        <dbReference type="Proteomes" id="UP000050424"/>
    </source>
</evidence>
<evidence type="ECO:0000313" key="2">
    <source>
        <dbReference type="EMBL" id="KPM43899.1"/>
    </source>
</evidence>
<sequence length="294" mass="33660">MRRKRGMKCKSKLDVSSGASEPAALPVQVQALATSAREQTINRQVVQRHEQVADGEEATPVIYDDETTGDESADDVPVIRRRMPSDMQGNYMVACVEEYINRFPVERWDDFSKYWRFLLNLVAPMNSNPIMLSFGEEATRNAKPIRPEWLEGLESRVAYWTILCIYGQPFSRRVPDYSSITSRHRELLLLAYSTPRSFVSPEMIMNIAFWQRPTSDIMEELAECGYIEWSSRTVNHLCAPKHHVSRPVISSARSETTPSSLKTLESLNPLIRKQKRPPRGNPAAAREREQLCNE</sequence>